<feature type="transmembrane region" description="Helical" evidence="1">
    <location>
        <begin position="12"/>
        <end position="34"/>
    </location>
</feature>
<evidence type="ECO:0000313" key="4">
    <source>
        <dbReference type="Proteomes" id="UP001245285"/>
    </source>
</evidence>
<dbReference type="EMBL" id="JAVRHO010000012">
    <property type="protein sequence ID" value="MDT0647068.1"/>
    <property type="molecule type" value="Genomic_DNA"/>
</dbReference>
<keyword evidence="1" id="KW-0812">Transmembrane</keyword>
<comment type="caution">
    <text evidence="3">The sequence shown here is derived from an EMBL/GenBank/DDBJ whole genome shotgun (WGS) entry which is preliminary data.</text>
</comment>
<dbReference type="Proteomes" id="UP001245285">
    <property type="component" value="Unassembled WGS sequence"/>
</dbReference>
<name>A0ABU3CLF7_9FLAO</name>
<dbReference type="Pfam" id="PF00144">
    <property type="entry name" value="Beta-lactamase"/>
    <property type="match status" value="1"/>
</dbReference>
<dbReference type="GO" id="GO:0016787">
    <property type="term" value="F:hydrolase activity"/>
    <property type="evidence" value="ECO:0007669"/>
    <property type="project" value="UniProtKB-KW"/>
</dbReference>
<keyword evidence="1" id="KW-0472">Membrane</keyword>
<keyword evidence="3" id="KW-0378">Hydrolase</keyword>
<organism evidence="3 4">
    <name type="scientific">Autumnicola lenta</name>
    <dbReference type="NCBI Taxonomy" id="3075593"/>
    <lineage>
        <taxon>Bacteria</taxon>
        <taxon>Pseudomonadati</taxon>
        <taxon>Bacteroidota</taxon>
        <taxon>Flavobacteriia</taxon>
        <taxon>Flavobacteriales</taxon>
        <taxon>Flavobacteriaceae</taxon>
        <taxon>Autumnicola</taxon>
    </lineage>
</organism>
<keyword evidence="4" id="KW-1185">Reference proteome</keyword>
<dbReference type="Gene3D" id="3.40.710.10">
    <property type="entry name" value="DD-peptidase/beta-lactamase superfamily"/>
    <property type="match status" value="1"/>
</dbReference>
<dbReference type="RefSeq" id="WP_311495226.1">
    <property type="nucleotide sequence ID" value="NZ_JAVRHO010000012.1"/>
</dbReference>
<gene>
    <name evidence="3" type="ORF">RM545_10225</name>
</gene>
<reference evidence="3 4" key="1">
    <citation type="submission" date="2023-09" db="EMBL/GenBank/DDBJ databases">
        <authorList>
            <person name="Rey-Velasco X."/>
        </authorList>
    </citation>
    <scope>NUCLEOTIDE SEQUENCE [LARGE SCALE GENOMIC DNA]</scope>
    <source>
        <strain evidence="3 4">F260</strain>
    </source>
</reference>
<accession>A0ABU3CLF7</accession>
<protein>
    <submittedName>
        <fullName evidence="3">Serine hydrolase domain-containing protein</fullName>
        <ecNumber evidence="3">3.1.1.103</ecNumber>
    </submittedName>
</protein>
<evidence type="ECO:0000256" key="1">
    <source>
        <dbReference type="SAM" id="Phobius"/>
    </source>
</evidence>
<dbReference type="InterPro" id="IPR050789">
    <property type="entry name" value="Diverse_Enzym_Activities"/>
</dbReference>
<evidence type="ECO:0000313" key="3">
    <source>
        <dbReference type="EMBL" id="MDT0647068.1"/>
    </source>
</evidence>
<feature type="domain" description="Beta-lactamase-related" evidence="2">
    <location>
        <begin position="59"/>
        <end position="280"/>
    </location>
</feature>
<sequence length="345" mass="39511">MRKKQRTWTLRAVLFIGTIISLYFVPWIMVRAWISPLPKTIQEQVNKATGYGFDGIIVFVDEKDAKPAFYTAGYNNRENKIPADPDLLFKIASIDKLYTAVAVAKLVDSGQLSLEKTLSTYFPELVEKIENADEITLRMLITHRSGIPNFTDTPNFWTNPPENNQEALERIFNLPANFEPGEEYEYSNTNYVLISNLIEKVTGARKFEYIKAKILNPLGLKNTFASIHDVDFKRLMSGYYVGVEEDIKTTDYGSMLATAEDVGIFLRALNDGSLFEGEEQEIYSSIYEYNHTGLIPGYQSIAKYHKDIDTVVIQFTNTTNFEGYNWGLSEIMYNRIIKILRDRNS</sequence>
<proteinExistence type="predicted"/>
<dbReference type="EC" id="3.1.1.103" evidence="3"/>
<dbReference type="PANTHER" id="PTHR43283">
    <property type="entry name" value="BETA-LACTAMASE-RELATED"/>
    <property type="match status" value="1"/>
</dbReference>
<keyword evidence="1" id="KW-1133">Transmembrane helix</keyword>
<dbReference type="InterPro" id="IPR012338">
    <property type="entry name" value="Beta-lactam/transpept-like"/>
</dbReference>
<dbReference type="SUPFAM" id="SSF56601">
    <property type="entry name" value="beta-lactamase/transpeptidase-like"/>
    <property type="match status" value="1"/>
</dbReference>
<dbReference type="InterPro" id="IPR001466">
    <property type="entry name" value="Beta-lactam-related"/>
</dbReference>
<evidence type="ECO:0000259" key="2">
    <source>
        <dbReference type="Pfam" id="PF00144"/>
    </source>
</evidence>